<protein>
    <submittedName>
        <fullName evidence="3">Siderophore-iron reductase FhuF</fullName>
    </submittedName>
</protein>
<sequence>MSVLLDRFYAGPLKGMERKLLTWDQAPATTWAARDVFSEPGMTQILKRYGAEHQHGDSRAVISLWSKYFLALTTYLGAAHNLLAERQLPLELSRLGVVLGEDMLIEALVVEDTGTPLIATQAEARFLPLIRDTWGPAIACMAEHTGIAPRALWGNLGHYYDYLISQLYSLPGAQTRADTGGRLMTQRELADGERNPLFRPIRYHESSEGDIERTRRVCCIRYLLPGLGYCGNCPLACREKAATQSPRRVVNG</sequence>
<dbReference type="Pfam" id="PF06276">
    <property type="entry name" value="FhuF"/>
    <property type="match status" value="1"/>
</dbReference>
<reference evidence="3 4" key="1">
    <citation type="submission" date="2016-12" db="EMBL/GenBank/DDBJ databases">
        <title>Draft genome sequences of strains Salinicola socius SMB35, Salinicola sp. MH3R3-1 and Chromohalobacter sp. SMB17 from the Verkhnekamsk potash mining region of Russia.</title>
        <authorList>
            <person name="Mavrodi D.V."/>
            <person name="Olsson B.E."/>
            <person name="Korsakova E.S."/>
            <person name="Pyankova A."/>
            <person name="Mavrodi O.V."/>
            <person name="Plotnikova E.G."/>
        </authorList>
    </citation>
    <scope>NUCLEOTIDE SEQUENCE [LARGE SCALE GENOMIC DNA]</scope>
    <source>
        <strain evidence="3 4">SMB17</strain>
    </source>
</reference>
<dbReference type="InterPro" id="IPR024726">
    <property type="entry name" value="FhuF_C"/>
</dbReference>
<dbReference type="Pfam" id="PF11575">
    <property type="entry name" value="FhuF_C"/>
    <property type="match status" value="1"/>
</dbReference>
<accession>A0A1Q8TEZ2</accession>
<dbReference type="STRING" id="223900.GCA_000821045_00661"/>
<keyword evidence="4" id="KW-1185">Reference proteome</keyword>
<evidence type="ECO:0000259" key="2">
    <source>
        <dbReference type="Pfam" id="PF11575"/>
    </source>
</evidence>
<dbReference type="NCBIfam" id="TIGR03951">
    <property type="entry name" value="Fe_III_red_FhuF"/>
    <property type="match status" value="1"/>
</dbReference>
<dbReference type="RefSeq" id="WP_075368465.1">
    <property type="nucleotide sequence ID" value="NZ_MSDQ01000007.1"/>
</dbReference>
<evidence type="ECO:0000313" key="4">
    <source>
        <dbReference type="Proteomes" id="UP000186806"/>
    </source>
</evidence>
<dbReference type="GO" id="GO:0051537">
    <property type="term" value="F:2 iron, 2 sulfur cluster binding"/>
    <property type="evidence" value="ECO:0007669"/>
    <property type="project" value="InterPro"/>
</dbReference>
<comment type="caution">
    <text evidence="3">The sequence shown here is derived from an EMBL/GenBank/DDBJ whole genome shotgun (WGS) entry which is preliminary data.</text>
</comment>
<dbReference type="InterPro" id="IPR022770">
    <property type="entry name" value="IucA/IucC-like_C"/>
</dbReference>
<feature type="domain" description="Ferric siderophore reductase C-terminal" evidence="2">
    <location>
        <begin position="215"/>
        <end position="235"/>
    </location>
</feature>
<dbReference type="EMBL" id="MSDQ01000007">
    <property type="protein sequence ID" value="OLO12255.1"/>
    <property type="molecule type" value="Genomic_DNA"/>
</dbReference>
<dbReference type="GO" id="GO:0003824">
    <property type="term" value="F:catalytic activity"/>
    <property type="evidence" value="ECO:0007669"/>
    <property type="project" value="UniProtKB-ARBA"/>
</dbReference>
<organism evidence="3 4">
    <name type="scientific">Chromohalobacter japonicus</name>
    <dbReference type="NCBI Taxonomy" id="223900"/>
    <lineage>
        <taxon>Bacteria</taxon>
        <taxon>Pseudomonadati</taxon>
        <taxon>Pseudomonadota</taxon>
        <taxon>Gammaproteobacteria</taxon>
        <taxon>Oceanospirillales</taxon>
        <taxon>Halomonadaceae</taxon>
        <taxon>Chromohalobacter</taxon>
    </lineage>
</organism>
<dbReference type="Proteomes" id="UP000186806">
    <property type="component" value="Unassembled WGS sequence"/>
</dbReference>
<feature type="domain" description="Aerobactin siderophore biosynthesis IucA/IucC-like C-terminal" evidence="1">
    <location>
        <begin position="63"/>
        <end position="210"/>
    </location>
</feature>
<gene>
    <name evidence="3" type="ORF">BTW10_04945</name>
</gene>
<dbReference type="AlphaFoldDB" id="A0A1Q8TEZ2"/>
<dbReference type="InterPro" id="IPR008090">
    <property type="entry name" value="Fe_iron_reduct"/>
</dbReference>
<name>A0A1Q8TEZ2_9GAMM</name>
<proteinExistence type="predicted"/>
<evidence type="ECO:0000313" key="3">
    <source>
        <dbReference type="EMBL" id="OLO12255.1"/>
    </source>
</evidence>
<evidence type="ECO:0000259" key="1">
    <source>
        <dbReference type="Pfam" id="PF06276"/>
    </source>
</evidence>
<dbReference type="PRINTS" id="PR01714">
    <property type="entry name" value="2FE2SRDCTASE"/>
</dbReference>